<proteinExistence type="predicted"/>
<gene>
    <name evidence="1" type="ORF">EXIGLDRAFT_757289</name>
</gene>
<evidence type="ECO:0000313" key="2">
    <source>
        <dbReference type="Proteomes" id="UP000077266"/>
    </source>
</evidence>
<keyword evidence="2" id="KW-1185">Reference proteome</keyword>
<evidence type="ECO:0000313" key="1">
    <source>
        <dbReference type="EMBL" id="KZV78976.1"/>
    </source>
</evidence>
<dbReference type="Proteomes" id="UP000077266">
    <property type="component" value="Unassembled WGS sequence"/>
</dbReference>
<sequence length="185" mass="20362">MVLPAPYTSPTDPYYARDVFSPLPVMGNTERLVFLGAHYWVPVAHTAPPGALEGFHWAKRQTSHRKATAPIDYALAHASNLRPNIASFAFECAPTGESATRPSPWVELCFHLVSALVFRMHSETVGHQAGSSIVRVEFFKVVRILNCQTSRVEIELQNGSQISGTPRTSTCEKKLVLNAVCVLES</sequence>
<reference evidence="1 2" key="1">
    <citation type="journal article" date="2016" name="Mol. Biol. Evol.">
        <title>Comparative Genomics of Early-Diverging Mushroom-Forming Fungi Provides Insights into the Origins of Lignocellulose Decay Capabilities.</title>
        <authorList>
            <person name="Nagy L.G."/>
            <person name="Riley R."/>
            <person name="Tritt A."/>
            <person name="Adam C."/>
            <person name="Daum C."/>
            <person name="Floudas D."/>
            <person name="Sun H."/>
            <person name="Yadav J.S."/>
            <person name="Pangilinan J."/>
            <person name="Larsson K.H."/>
            <person name="Matsuura K."/>
            <person name="Barry K."/>
            <person name="Labutti K."/>
            <person name="Kuo R."/>
            <person name="Ohm R.A."/>
            <person name="Bhattacharya S.S."/>
            <person name="Shirouzu T."/>
            <person name="Yoshinaga Y."/>
            <person name="Martin F.M."/>
            <person name="Grigoriev I.V."/>
            <person name="Hibbett D.S."/>
        </authorList>
    </citation>
    <scope>NUCLEOTIDE SEQUENCE [LARGE SCALE GENOMIC DNA]</scope>
    <source>
        <strain evidence="1 2">HHB12029</strain>
    </source>
</reference>
<dbReference type="AlphaFoldDB" id="A0A166NBP5"/>
<organism evidence="1 2">
    <name type="scientific">Exidia glandulosa HHB12029</name>
    <dbReference type="NCBI Taxonomy" id="1314781"/>
    <lineage>
        <taxon>Eukaryota</taxon>
        <taxon>Fungi</taxon>
        <taxon>Dikarya</taxon>
        <taxon>Basidiomycota</taxon>
        <taxon>Agaricomycotina</taxon>
        <taxon>Agaricomycetes</taxon>
        <taxon>Auriculariales</taxon>
        <taxon>Exidiaceae</taxon>
        <taxon>Exidia</taxon>
    </lineage>
</organism>
<accession>A0A166NBP5</accession>
<dbReference type="InParanoid" id="A0A166NBP5"/>
<protein>
    <submittedName>
        <fullName evidence="1">Uncharacterized protein</fullName>
    </submittedName>
</protein>
<dbReference type="EMBL" id="KV426709">
    <property type="protein sequence ID" value="KZV78976.1"/>
    <property type="molecule type" value="Genomic_DNA"/>
</dbReference>
<name>A0A166NBP5_EXIGL</name>